<gene>
    <name evidence="1" type="ORF">TRAPUB_9636</name>
</gene>
<accession>A0A1M2W1P9</accession>
<comment type="caution">
    <text evidence="1">The sequence shown here is derived from an EMBL/GenBank/DDBJ whole genome shotgun (WGS) entry which is preliminary data.</text>
</comment>
<reference evidence="1 2" key="1">
    <citation type="submission" date="2016-10" db="EMBL/GenBank/DDBJ databases">
        <title>Genome sequence of the basidiomycete white-rot fungus Trametes pubescens.</title>
        <authorList>
            <person name="Makela M.R."/>
            <person name="Granchi Z."/>
            <person name="Peng M."/>
            <person name="De Vries R.P."/>
            <person name="Grigoriev I."/>
            <person name="Riley R."/>
            <person name="Hilden K."/>
        </authorList>
    </citation>
    <scope>NUCLEOTIDE SEQUENCE [LARGE SCALE GENOMIC DNA]</scope>
    <source>
        <strain evidence="1 2">FBCC735</strain>
    </source>
</reference>
<evidence type="ECO:0000313" key="1">
    <source>
        <dbReference type="EMBL" id="OJT13789.1"/>
    </source>
</evidence>
<keyword evidence="2" id="KW-1185">Reference proteome</keyword>
<protein>
    <recommendedName>
        <fullName evidence="3">DEAD/DEAH box helicase domain-containing protein</fullName>
    </recommendedName>
</protein>
<sequence>MAAATRSPFVFCSSEGRELVKNTIRTRLPYVPHDYQLNGVCKLLDGIDLVAVLPTGAGKTGYYTMYMLMLLELSKNPALCDPPTRLSHKISASLWSIQPMA</sequence>
<dbReference type="AlphaFoldDB" id="A0A1M2W1P9"/>
<dbReference type="InterPro" id="IPR027417">
    <property type="entry name" value="P-loop_NTPase"/>
</dbReference>
<evidence type="ECO:0008006" key="3">
    <source>
        <dbReference type="Google" id="ProtNLM"/>
    </source>
</evidence>
<dbReference type="EMBL" id="MNAD01000360">
    <property type="protein sequence ID" value="OJT13789.1"/>
    <property type="molecule type" value="Genomic_DNA"/>
</dbReference>
<organism evidence="1 2">
    <name type="scientific">Trametes pubescens</name>
    <name type="common">White-rot fungus</name>
    <dbReference type="NCBI Taxonomy" id="154538"/>
    <lineage>
        <taxon>Eukaryota</taxon>
        <taxon>Fungi</taxon>
        <taxon>Dikarya</taxon>
        <taxon>Basidiomycota</taxon>
        <taxon>Agaricomycotina</taxon>
        <taxon>Agaricomycetes</taxon>
        <taxon>Polyporales</taxon>
        <taxon>Polyporaceae</taxon>
        <taxon>Trametes</taxon>
    </lineage>
</organism>
<dbReference type="Gene3D" id="3.40.50.300">
    <property type="entry name" value="P-loop containing nucleotide triphosphate hydrolases"/>
    <property type="match status" value="1"/>
</dbReference>
<name>A0A1M2W1P9_TRAPU</name>
<evidence type="ECO:0000313" key="2">
    <source>
        <dbReference type="Proteomes" id="UP000184267"/>
    </source>
</evidence>
<proteinExistence type="predicted"/>
<dbReference type="STRING" id="154538.A0A1M2W1P9"/>
<dbReference type="Proteomes" id="UP000184267">
    <property type="component" value="Unassembled WGS sequence"/>
</dbReference>
<dbReference type="OrthoDB" id="2790700at2759"/>
<dbReference type="SUPFAM" id="SSF52540">
    <property type="entry name" value="P-loop containing nucleoside triphosphate hydrolases"/>
    <property type="match status" value="1"/>
</dbReference>